<evidence type="ECO:0000256" key="14">
    <source>
        <dbReference type="ARBA" id="ARBA00047899"/>
    </source>
</evidence>
<dbReference type="PROSITE" id="PS51189">
    <property type="entry name" value="FAT"/>
    <property type="match status" value="1"/>
</dbReference>
<keyword evidence="10 16" id="KW-0418">Kinase</keyword>
<dbReference type="InterPro" id="IPR014009">
    <property type="entry name" value="PIK_FAT"/>
</dbReference>
<feature type="domain" description="PI3K/PI4K catalytic" evidence="18">
    <location>
        <begin position="2668"/>
        <end position="2982"/>
    </location>
</feature>
<evidence type="ECO:0000256" key="5">
    <source>
        <dbReference type="ARBA" id="ARBA00014619"/>
    </source>
</evidence>
<keyword evidence="16" id="KW-0779">Telomere</keyword>
<evidence type="ECO:0000259" key="18">
    <source>
        <dbReference type="PROSITE" id="PS50290"/>
    </source>
</evidence>
<dbReference type="InterPro" id="IPR038980">
    <property type="entry name" value="ATM_plant"/>
</dbReference>
<dbReference type="InterPro" id="IPR036940">
    <property type="entry name" value="PI3/4_kinase_cat_sf"/>
</dbReference>
<dbReference type="SMART" id="SM01342">
    <property type="entry name" value="TAN"/>
    <property type="match status" value="1"/>
</dbReference>
<evidence type="ECO:0000256" key="12">
    <source>
        <dbReference type="ARBA" id="ARBA00023242"/>
    </source>
</evidence>
<evidence type="ECO:0000256" key="3">
    <source>
        <dbReference type="ARBA" id="ARBA00011370"/>
    </source>
</evidence>
<keyword evidence="16" id="KW-0156">Chromatin regulator</keyword>
<dbReference type="GO" id="GO:0035556">
    <property type="term" value="P:intracellular signal transduction"/>
    <property type="evidence" value="ECO:0007669"/>
    <property type="project" value="UniProtKB-ARBA"/>
</dbReference>
<dbReference type="Pfam" id="PF00454">
    <property type="entry name" value="PI3_PI4_kinase"/>
    <property type="match status" value="1"/>
</dbReference>
<evidence type="ECO:0000256" key="10">
    <source>
        <dbReference type="ARBA" id="ARBA00022777"/>
    </source>
</evidence>
<dbReference type="SMART" id="SM00146">
    <property type="entry name" value="PI3Kc"/>
    <property type="match status" value="1"/>
</dbReference>
<gene>
    <name evidence="21" type="ORF">ONZ51_g2973</name>
</gene>
<evidence type="ECO:0000256" key="6">
    <source>
        <dbReference type="ARBA" id="ARBA00022527"/>
    </source>
</evidence>
<keyword evidence="16" id="KW-0158">Chromosome</keyword>
<feature type="compositionally biased region" description="Low complexity" evidence="17">
    <location>
        <begin position="2552"/>
        <end position="2570"/>
    </location>
</feature>
<evidence type="ECO:0000313" key="22">
    <source>
        <dbReference type="Proteomes" id="UP001215151"/>
    </source>
</evidence>
<dbReference type="SMART" id="SM01343">
    <property type="entry name" value="FATC"/>
    <property type="match status" value="1"/>
</dbReference>
<dbReference type="InterPro" id="IPR044107">
    <property type="entry name" value="PIKKc_ATM"/>
</dbReference>
<evidence type="ECO:0000256" key="1">
    <source>
        <dbReference type="ARBA" id="ARBA00004123"/>
    </source>
</evidence>
<evidence type="ECO:0000256" key="8">
    <source>
        <dbReference type="ARBA" id="ARBA00022741"/>
    </source>
</evidence>
<keyword evidence="8 16" id="KW-0547">Nucleotide-binding</keyword>
<evidence type="ECO:0000256" key="2">
    <source>
        <dbReference type="ARBA" id="ARBA00010769"/>
    </source>
</evidence>
<comment type="similarity">
    <text evidence="2 16">Belongs to the PI3/PI4-kinase family. ATM subfamily.</text>
</comment>
<evidence type="ECO:0000256" key="17">
    <source>
        <dbReference type="SAM" id="MobiDB-lite"/>
    </source>
</evidence>
<dbReference type="EMBL" id="JAPEVG010000050">
    <property type="protein sequence ID" value="KAJ8489343.1"/>
    <property type="molecule type" value="Genomic_DNA"/>
</dbReference>
<evidence type="ECO:0000256" key="7">
    <source>
        <dbReference type="ARBA" id="ARBA00022679"/>
    </source>
</evidence>
<dbReference type="PROSITE" id="PS00916">
    <property type="entry name" value="PI3_4_KINASE_2"/>
    <property type="match status" value="1"/>
</dbReference>
<dbReference type="GO" id="GO:0000781">
    <property type="term" value="C:chromosome, telomeric region"/>
    <property type="evidence" value="ECO:0007669"/>
    <property type="project" value="UniProtKB-SubCell"/>
</dbReference>
<name>A0AAD7TYQ5_9APHY</name>
<evidence type="ECO:0000256" key="4">
    <source>
        <dbReference type="ARBA" id="ARBA00012513"/>
    </source>
</evidence>
<protein>
    <recommendedName>
        <fullName evidence="5 16">Serine/threonine-protein kinase Tel1</fullName>
        <ecNumber evidence="4 16">2.7.11.1</ecNumber>
    </recommendedName>
</protein>
<keyword evidence="22" id="KW-1185">Reference proteome</keyword>
<dbReference type="GO" id="GO:0005634">
    <property type="term" value="C:nucleus"/>
    <property type="evidence" value="ECO:0007669"/>
    <property type="project" value="UniProtKB-SubCell"/>
</dbReference>
<reference evidence="21" key="1">
    <citation type="submission" date="2022-11" db="EMBL/GenBank/DDBJ databases">
        <title>Genome Sequence of Cubamyces cubensis.</title>
        <authorList>
            <person name="Buettner E."/>
        </authorList>
    </citation>
    <scope>NUCLEOTIDE SEQUENCE</scope>
    <source>
        <strain evidence="21">MPL-01</strain>
    </source>
</reference>
<dbReference type="GO" id="GO:0004674">
    <property type="term" value="F:protein serine/threonine kinase activity"/>
    <property type="evidence" value="ECO:0007669"/>
    <property type="project" value="UniProtKB-KW"/>
</dbReference>
<dbReference type="Pfam" id="PF11640">
    <property type="entry name" value="TAN"/>
    <property type="match status" value="1"/>
</dbReference>
<comment type="subunit">
    <text evidence="3">Associates with DNA double-strand breaks.</text>
</comment>
<dbReference type="InterPro" id="IPR011009">
    <property type="entry name" value="Kinase-like_dom_sf"/>
</dbReference>
<dbReference type="Gene3D" id="3.30.1010.10">
    <property type="entry name" value="Phosphatidylinositol 3-kinase Catalytic Subunit, Chain A, domain 4"/>
    <property type="match status" value="1"/>
</dbReference>
<comment type="caution">
    <text evidence="21">The sequence shown here is derived from an EMBL/GenBank/DDBJ whole genome shotgun (WGS) entry which is preliminary data.</text>
</comment>
<dbReference type="InterPro" id="IPR003152">
    <property type="entry name" value="FATC_dom"/>
</dbReference>
<dbReference type="GO" id="GO:0005524">
    <property type="term" value="F:ATP binding"/>
    <property type="evidence" value="ECO:0007669"/>
    <property type="project" value="UniProtKB-KW"/>
</dbReference>
<organism evidence="21 22">
    <name type="scientific">Trametes cubensis</name>
    <dbReference type="NCBI Taxonomy" id="1111947"/>
    <lineage>
        <taxon>Eukaryota</taxon>
        <taxon>Fungi</taxon>
        <taxon>Dikarya</taxon>
        <taxon>Basidiomycota</taxon>
        <taxon>Agaricomycotina</taxon>
        <taxon>Agaricomycetes</taxon>
        <taxon>Polyporales</taxon>
        <taxon>Polyporaceae</taxon>
        <taxon>Trametes</taxon>
    </lineage>
</organism>
<dbReference type="Pfam" id="PF02260">
    <property type="entry name" value="FATC"/>
    <property type="match status" value="1"/>
</dbReference>
<dbReference type="EC" id="2.7.11.1" evidence="4 16"/>
<keyword evidence="11 16" id="KW-0067">ATP-binding</keyword>
<dbReference type="InterPro" id="IPR021668">
    <property type="entry name" value="TAN"/>
</dbReference>
<evidence type="ECO:0000256" key="9">
    <source>
        <dbReference type="ARBA" id="ARBA00022763"/>
    </source>
</evidence>
<evidence type="ECO:0000313" key="21">
    <source>
        <dbReference type="EMBL" id="KAJ8489343.1"/>
    </source>
</evidence>
<keyword evidence="9 16" id="KW-0227">DNA damage</keyword>
<evidence type="ECO:0000256" key="16">
    <source>
        <dbReference type="RuleBase" id="RU365027"/>
    </source>
</evidence>
<feature type="compositionally biased region" description="Polar residues" evidence="17">
    <location>
        <begin position="226"/>
        <end position="237"/>
    </location>
</feature>
<dbReference type="CDD" id="cd05171">
    <property type="entry name" value="PIKKc_ATM"/>
    <property type="match status" value="1"/>
</dbReference>
<dbReference type="PANTHER" id="PTHR37079">
    <property type="entry name" value="SERINE/THREONINE-PROTEIN KINASE ATM"/>
    <property type="match status" value="1"/>
</dbReference>
<dbReference type="InterPro" id="IPR016024">
    <property type="entry name" value="ARM-type_fold"/>
</dbReference>
<feature type="compositionally biased region" description="Acidic residues" evidence="17">
    <location>
        <begin position="183"/>
        <end position="198"/>
    </location>
</feature>
<feature type="region of interest" description="Disordered" evidence="17">
    <location>
        <begin position="180"/>
        <end position="237"/>
    </location>
</feature>
<dbReference type="Proteomes" id="UP001215151">
    <property type="component" value="Unassembled WGS sequence"/>
</dbReference>
<feature type="region of interest" description="Disordered" evidence="17">
    <location>
        <begin position="2552"/>
        <end position="2575"/>
    </location>
</feature>
<feature type="region of interest" description="Disordered" evidence="17">
    <location>
        <begin position="751"/>
        <end position="782"/>
    </location>
</feature>
<dbReference type="Gene3D" id="1.10.1070.11">
    <property type="entry name" value="Phosphatidylinositol 3-/4-kinase, catalytic domain"/>
    <property type="match status" value="1"/>
</dbReference>
<accession>A0AAD7TYQ5</accession>
<proteinExistence type="inferred from homology"/>
<comment type="catalytic activity">
    <reaction evidence="14 16">
        <text>L-threonyl-[protein] + ATP = O-phospho-L-threonyl-[protein] + ADP + H(+)</text>
        <dbReference type="Rhea" id="RHEA:46608"/>
        <dbReference type="Rhea" id="RHEA-COMP:11060"/>
        <dbReference type="Rhea" id="RHEA-COMP:11605"/>
        <dbReference type="ChEBI" id="CHEBI:15378"/>
        <dbReference type="ChEBI" id="CHEBI:30013"/>
        <dbReference type="ChEBI" id="CHEBI:30616"/>
        <dbReference type="ChEBI" id="CHEBI:61977"/>
        <dbReference type="ChEBI" id="CHEBI:456216"/>
        <dbReference type="EC" id="2.7.11.1"/>
    </reaction>
</comment>
<feature type="domain" description="FAT" evidence="19">
    <location>
        <begin position="1959"/>
        <end position="2547"/>
    </location>
</feature>
<evidence type="ECO:0000256" key="11">
    <source>
        <dbReference type="ARBA" id="ARBA00022840"/>
    </source>
</evidence>
<comment type="subcellular location">
    <subcellularLocation>
        <location evidence="16">Chromosome</location>
        <location evidence="16">Telomere</location>
    </subcellularLocation>
    <subcellularLocation>
        <location evidence="1 16">Nucleus</location>
    </subcellularLocation>
</comment>
<dbReference type="GO" id="GO:0006281">
    <property type="term" value="P:DNA repair"/>
    <property type="evidence" value="ECO:0007669"/>
    <property type="project" value="InterPro"/>
</dbReference>
<keyword evidence="6 16" id="KW-0723">Serine/threonine-protein kinase</keyword>
<dbReference type="PROSITE" id="PS51190">
    <property type="entry name" value="FATC"/>
    <property type="match status" value="1"/>
</dbReference>
<evidence type="ECO:0000259" key="19">
    <source>
        <dbReference type="PROSITE" id="PS51189"/>
    </source>
</evidence>
<feature type="domain" description="FATC" evidence="20">
    <location>
        <begin position="3000"/>
        <end position="3032"/>
    </location>
</feature>
<dbReference type="InterPro" id="IPR018936">
    <property type="entry name" value="PI3/4_kinase_CS"/>
</dbReference>
<keyword evidence="12 16" id="KW-0539">Nucleus</keyword>
<evidence type="ECO:0000256" key="15">
    <source>
        <dbReference type="ARBA" id="ARBA00048679"/>
    </source>
</evidence>
<feature type="compositionally biased region" description="Polar residues" evidence="17">
    <location>
        <begin position="205"/>
        <end position="214"/>
    </location>
</feature>
<comment type="catalytic activity">
    <reaction evidence="15">
        <text>L-seryl-[protein] + ATP = O-phospho-L-seryl-[protein] + ADP + H(+)</text>
        <dbReference type="Rhea" id="RHEA:17989"/>
        <dbReference type="Rhea" id="RHEA-COMP:9863"/>
        <dbReference type="Rhea" id="RHEA-COMP:11604"/>
        <dbReference type="ChEBI" id="CHEBI:15378"/>
        <dbReference type="ChEBI" id="CHEBI:29999"/>
        <dbReference type="ChEBI" id="CHEBI:30616"/>
        <dbReference type="ChEBI" id="CHEBI:83421"/>
        <dbReference type="ChEBI" id="CHEBI:456216"/>
        <dbReference type="EC" id="2.7.11.1"/>
    </reaction>
</comment>
<dbReference type="InterPro" id="IPR000403">
    <property type="entry name" value="PI3/4_kinase_cat_dom"/>
</dbReference>
<evidence type="ECO:0000256" key="13">
    <source>
        <dbReference type="ARBA" id="ARBA00025079"/>
    </source>
</evidence>
<dbReference type="PROSITE" id="PS50290">
    <property type="entry name" value="PI3_4_KINASE_3"/>
    <property type="match status" value="1"/>
</dbReference>
<keyword evidence="7 16" id="KW-0808">Transferase</keyword>
<dbReference type="PANTHER" id="PTHR37079:SF4">
    <property type="entry name" value="SERINE_THREONINE-PROTEIN KINASE ATM"/>
    <property type="match status" value="1"/>
</dbReference>
<dbReference type="SUPFAM" id="SSF48371">
    <property type="entry name" value="ARM repeat"/>
    <property type="match status" value="1"/>
</dbReference>
<comment type="function">
    <text evidence="13 16">Serine/threonine protein kinase which activates checkpoint signaling upon genotoxic stresses such as ionizing radiation (IR), ultraviolet light (UV), or DNA replication stalling, thereby acting as a DNA damage sensor. Recognizes the substrate consensus sequence [ST]-Q. Phosphorylates histone H2A to form H2AS128ph (gamma-H2A) at sites of DNA damage, involved in the regulation of DNA damage response mechanism. Required for the control of telomere length and genome stability.</text>
</comment>
<sequence>MSEITLKTVLEGLQGDKETLRAQAVKDLREWFERVNIKDSFSRKPILLLAIFQALFTAYKAQLHKCINKFGSLKAIEASASIVTVRRLTDIVSTVRWLVERAREHLTIQVLKSLLQHFVDAIIYHGELINLVAGDYAQAVGSLLSWDPNLQSMPDDLWHSILAISFNVFLGLSPSRRLQDSVTTDDSEPLDELSDDESPLPAGLENTSGPSISASRPLKRARLAGQTRSTTRQTPNSDQMKFMSLIPILIRSPTAPILSDEGCFDTSSRKFQRKRAFPDRLLTYFSSVLHIYSLDSSFRQNYIVALSAALSHLALNCRIPVENFAQESWQSLVAQWKEKEMDKSEDIIIILRKLFPMLTAKPIKLGHPALSAPSSPVPSFISSPVAGPASMDHLSTLWQISEASANKRTSSEFQLESLLLDYVNHQDQTPFVARTFRHGWKLDRAQALVWSTLELQADCAEKLYLHMESTYSLVASGRKRVKLENPIAVVLQSIKSQANRVMKVHHLQLLLFFADRHWLVLHEQLRRDIITALTSLVSFEDADVQSWTFLCLAAIAHAEGSVSVTSGNQHPSDTAMPSLWDPIWTHAMRRANVPAVSRAAAHAAHILLLHSKRLLSSQRVLLEIEAFVKDLDVQGPAYPYDSVCSFMVLCLRFANQDARLYRMQMEEKVLSWLMQAWRIEGTRRTSMPTSTVAHIHSLLEAITGTSKRTKLWCGIMLPASMIVDYSLEEAQTKVIRDFQLNARLPPYASTSPVADLEFPPTPLAAGDDADKPPLIDSADLAPPRGRERRLSAFLLKSLEALTDHLDKGDEGNHKATAETLRFALDVAANALFFEASLLMNGTQSNRRVIQAACKIISLVGPQFKSSRWHTQERRLLLGALDPFVFDGEEDRFEHPGWEALVPPGENTGIRTPVLQRLLSRSRKTGRTDSQLCRNLQQCLFRSADVQDTFAGLLKTLRELLRMTVKADGAKRDGFGVRSPEDTGEKTTSTDHKRHVARACVTALVMVPILQSSTGHARDKELLELLANCKPKEFLTLAPSCLERIRRDQLYLSSTSLEQLLTQLDPLCQEYDFRYSEDAQLLLVQTLAATSRLWRDSYADSLAGERARFLCWQCTSRLLSTHHRSWRVRDAIIRFFDEYLVDDPAQESWTKPSQDYEPPSRDKLPAVVLPTLGKDNDIRIRFRVAATSPHLFTASRRTGGASMDVYAVIHQHLSTDQTDFDSMITRLVCLGNVVISNASVRRGAYWHLLELALHEPGYHEHLKAVLVGITERLGMEQFSDLFSCYASQFAYSIRAQNIEVSKLPFELLGYQSPRECAEATFRAFTPTNLVAGGERDAIAAGLNLFQSHCQSIRKSEQDAIRECFADLVAQQITYWLLLCVNHPDQEAVERELEGTLKEKTKLTRHEVIFNDLLSRHVDDIVVAILRTLSDQDISANGPIVTALRDDGAFDAAETFLAITQYRAFDTFEPHEPNLPRFNTHIVLHAINWYGRRVDRVDSPAVTYHTLNHLFADIERSPLVNEQLRSLNALCLWISCHGDHFKDPSLLRLLIRRCVSIYAQADLARSTQSLLDWSLSAYKVYTEKADYRLTDVLIRLSTLAYDFSQSLEASLAKLGSDLMAWVEVKAGDLYKNKTMRKHVRRALAAWPRDLPPALHTACDNLRLADLTSALGDDGEGKNNFGKSDFWRLKACIPPQDYLVDSDISAFTSLLMLNHGRIDSVGSDQFTPDTVCTRHRKVMESKTGPEITPRADVDLARTAVIVSLLAMLDTASAPKVYTAYTTLCALMSTLSHDNSIDPAVSSDIRHELEYVGAFPKPQQVAPAPDVSSFLTNEEMSRIGSDYSAWITRVTILLCESLAVQSAFFSPLTHILRSDCAFAEEMLPLLVHSLLQLEYDNSKTSEPGSLRSQLSQYFTSVLAYEDTASATHRAIISVILHLRNFRPSVKFTDALAHDKWLSIDFTLLSRCAIKCGAYTTALLFLELANEYNPTTSQGSTTEDVLFAIYNHIDEPDGFYGIQTDDLRNLFVKRLRHEKQWDKAFRYHGAVLESGSSNPTDTEGIVQSLHSFGFNHLALNTLRSSADSRNLLDTSAIAYSLGWRAQTWDLPETATQDNASATLYLAMRAVHRERNPHVVDNVVRGAFVREMTRLRDLGNEDFTEIRQVAQNLMCLSQIQQWRGNEIHRQLQSGNTTSPELRKYASIEPDFDFSDIEAILTTRVSLVRSIRQKEQRDQIGDLRSLFCESLLDLERRSLLCLSERARDASEAQISLNSVVQAQNLEQNPSSAVSREFASVLWLMKEPKLAIKSLDALVTTPGNVMALDDDSSMFTRATSLAQLGSWSAEASMKKPSQIVADCFSPAVDLILKSQLEASTERVHSAASVFHQFAIFAERQYHTISRSPDALRWKLYIDRKKDEIKQRANQLQRLAGNHPERGALQRQQERAQALLAQDQERAKEHLGQRNTFLSHAVEMLCSLWLANFENDDEALRFEVALKRVPSRKLVFLAHQLTARLSAEQTPTSRNQPILQAVILRMCHEHPFHSVFPLYCIRIDRHSPSSQASGSRRQSGRHASQASPSQIERTTAAATIFSKLLSDDHVSQRIKDVELVCDASLELAKYPIRNQLVNGRVPRSFTVPDGLLVRKLVDIKVPVITAHTPIDPTTQYQDCDWIGKFESHYTTAGGVNLPKIIKCVSTSGRIYKQLYKGEGDDDLRQDAVMEQVFDLVNVVLRRDRETKKRNLSVKGYKVIPLAAQAGVLEFVENTIPLMQWLRPAHPRYRPQDMTTEQAAAKLKLEKRQEWREYPEKVIERFLSIQKRFKPVMRHYFTEKHKTPMSWYSMRLNYARSVATNSIVGHILGVGDRHTSNILIDNKTGEVVHIDLGIAFEQGKLLPQPERVPFRLTADMIDGLGISGTQGVFQRCAEETLRVLRDGSEIILTVLEVFKYDPLHSWTASEFKIKRVQSSVPDETAQLTGEAFRFAIGIDMASGAADEAADRALSTVARKLDKTLSVEYTVNELITEASDPANLALMYVGWTPYW</sequence>
<evidence type="ECO:0000259" key="20">
    <source>
        <dbReference type="PROSITE" id="PS51190"/>
    </source>
</evidence>
<dbReference type="GO" id="GO:0006325">
    <property type="term" value="P:chromatin organization"/>
    <property type="evidence" value="ECO:0007669"/>
    <property type="project" value="UniProtKB-KW"/>
</dbReference>
<dbReference type="SUPFAM" id="SSF56112">
    <property type="entry name" value="Protein kinase-like (PK-like)"/>
    <property type="match status" value="1"/>
</dbReference>